<feature type="binding site" evidence="4">
    <location>
        <position position="212"/>
    </location>
    <ligand>
        <name>substrate</name>
    </ligand>
</feature>
<dbReference type="PANTHER" id="PTHR36845:SF1">
    <property type="entry name" value="HYDROLASE, PUTATIVE (AFU_ORTHOLOGUE AFUA_7G05090)-RELATED"/>
    <property type="match status" value="1"/>
</dbReference>
<feature type="binding site" evidence="4">
    <location>
        <position position="224"/>
    </location>
    <ligand>
        <name>substrate</name>
    </ligand>
</feature>
<dbReference type="GO" id="GO:0000272">
    <property type="term" value="P:polysaccharide catabolic process"/>
    <property type="evidence" value="ECO:0007669"/>
    <property type="project" value="TreeGrafter"/>
</dbReference>
<dbReference type="AlphaFoldDB" id="A0AA96LU37"/>
<accession>A0AA96LU37</accession>
<name>A0AA96LU37_9BACL</name>
<sequence>METMKQFITKKTKNNGIRFGDRLADHTEDGVYMFKENGFWTGGFWTGLNWLCYEMTGEEVFMKSARGGGERLRKRVYEAPGTLDHDAGFLYCLSFVADYKLTGNEEAKRTALAAADLLKSRFNEAGKFIQAWNVWVPGEAFSEENRGRIIIDCMYNLPLLFWATEVTGDESYREVATAHAQTCAGTIIRPDYTTFHTYVFDPVNGEPKYGRTFQGYSDDSCWSRGQTWAMGGFTYAYKYTQNPFFLEMARKCTDVFLAKIGGDDVPFWDFDLPSRLGEPRDTSAAAIAAASMLELAAYVPAADSLRYREKAKSIVDTLFHEYSTRHNPQHEGLLEQACSHKPENSQTNCSLIYGDYYFAEAVARLANCTKAYW</sequence>
<comment type="similarity">
    <text evidence="2">Belongs to the glycosyl hydrolase 88 family.</text>
</comment>
<feature type="active site" description="Nucleophile" evidence="3">
    <location>
        <position position="86"/>
    </location>
</feature>
<evidence type="ECO:0000313" key="6">
    <source>
        <dbReference type="Proteomes" id="UP001304650"/>
    </source>
</evidence>
<evidence type="ECO:0000256" key="1">
    <source>
        <dbReference type="ARBA" id="ARBA00022801"/>
    </source>
</evidence>
<dbReference type="InterPro" id="IPR010905">
    <property type="entry name" value="Glyco_hydro_88"/>
</dbReference>
<dbReference type="GO" id="GO:0052757">
    <property type="term" value="F:chondroitin hydrolase activity"/>
    <property type="evidence" value="ECO:0007669"/>
    <property type="project" value="TreeGrafter"/>
</dbReference>
<reference evidence="5" key="1">
    <citation type="submission" date="2022-02" db="EMBL/GenBank/DDBJ databases">
        <title>Paenibacillus sp. MBLB1832 Whole Genome Shotgun Sequencing.</title>
        <authorList>
            <person name="Hwang C.Y."/>
            <person name="Cho E.-S."/>
            <person name="Seo M.-J."/>
        </authorList>
    </citation>
    <scope>NUCLEOTIDE SEQUENCE</scope>
    <source>
        <strain evidence="5">MBLB1832</strain>
    </source>
</reference>
<dbReference type="InterPro" id="IPR008928">
    <property type="entry name" value="6-hairpin_glycosidase_sf"/>
</dbReference>
<feature type="binding site" evidence="4">
    <location>
        <position position="228"/>
    </location>
    <ligand>
        <name>substrate</name>
    </ligand>
</feature>
<gene>
    <name evidence="5" type="ORF">MJB10_08425</name>
</gene>
<keyword evidence="6" id="KW-1185">Reference proteome</keyword>
<organism evidence="5 6">
    <name type="scientific">Paenibacillus roseopurpureus</name>
    <dbReference type="NCBI Taxonomy" id="2918901"/>
    <lineage>
        <taxon>Bacteria</taxon>
        <taxon>Bacillati</taxon>
        <taxon>Bacillota</taxon>
        <taxon>Bacilli</taxon>
        <taxon>Bacillales</taxon>
        <taxon>Paenibacillaceae</taxon>
        <taxon>Paenibacillus</taxon>
    </lineage>
</organism>
<evidence type="ECO:0000256" key="4">
    <source>
        <dbReference type="PIRSR" id="PIRSR610905-2"/>
    </source>
</evidence>
<protein>
    <submittedName>
        <fullName evidence="5">Glycoside hydrolase family 88 protein</fullName>
    </submittedName>
</protein>
<dbReference type="PANTHER" id="PTHR36845">
    <property type="entry name" value="HYDROLASE, PUTATIVE (AFU_ORTHOLOGUE AFUA_7G05090)-RELATED"/>
    <property type="match status" value="1"/>
</dbReference>
<evidence type="ECO:0000313" key="5">
    <source>
        <dbReference type="EMBL" id="WNR46104.1"/>
    </source>
</evidence>
<feature type="binding site" evidence="4">
    <location>
        <position position="152"/>
    </location>
    <ligand>
        <name>substrate</name>
    </ligand>
</feature>
<dbReference type="InterPro" id="IPR052369">
    <property type="entry name" value="UG_Glycosaminoglycan_Hydrolase"/>
</dbReference>
<dbReference type="Pfam" id="PF07470">
    <property type="entry name" value="Glyco_hydro_88"/>
    <property type="match status" value="1"/>
</dbReference>
<evidence type="ECO:0000256" key="3">
    <source>
        <dbReference type="PIRSR" id="PIRSR610905-1"/>
    </source>
</evidence>
<dbReference type="RefSeq" id="WP_314803440.1">
    <property type="nucleotide sequence ID" value="NZ_CP130319.1"/>
</dbReference>
<proteinExistence type="inferred from homology"/>
<keyword evidence="1 5" id="KW-0378">Hydrolase</keyword>
<dbReference type="Proteomes" id="UP001304650">
    <property type="component" value="Chromosome"/>
</dbReference>
<dbReference type="SUPFAM" id="SSF48208">
    <property type="entry name" value="Six-hairpin glycosidases"/>
    <property type="match status" value="1"/>
</dbReference>
<dbReference type="InterPro" id="IPR012341">
    <property type="entry name" value="6hp_glycosidase-like_sf"/>
</dbReference>
<dbReference type="KEGG" id="proo:MJB10_08425"/>
<feature type="active site" description="Proton donor" evidence="3">
    <location>
        <position position="152"/>
    </location>
</feature>
<dbReference type="EMBL" id="CP130319">
    <property type="protein sequence ID" value="WNR46104.1"/>
    <property type="molecule type" value="Genomic_DNA"/>
</dbReference>
<dbReference type="Gene3D" id="1.50.10.10">
    <property type="match status" value="1"/>
</dbReference>
<feature type="binding site" evidence="4">
    <location>
        <position position="86"/>
    </location>
    <ligand>
        <name>substrate</name>
    </ligand>
</feature>
<feature type="binding site" evidence="4">
    <location>
        <position position="210"/>
    </location>
    <ligand>
        <name>substrate</name>
    </ligand>
</feature>
<evidence type="ECO:0000256" key="2">
    <source>
        <dbReference type="ARBA" id="ARBA00038358"/>
    </source>
</evidence>